<dbReference type="InterPro" id="IPR033944">
    <property type="entry name" value="Cyt_c_oxase_su1_dom"/>
</dbReference>
<comment type="pathway">
    <text evidence="5">Energy metabolism; oxidative phosphorylation.</text>
</comment>
<dbReference type="PROSITE" id="PS00077">
    <property type="entry name" value="COX1_CUB"/>
    <property type="match status" value="1"/>
</dbReference>
<keyword evidence="5 9" id="KW-0496">Mitochondrion</keyword>
<feature type="transmembrane region" description="Helical" evidence="6">
    <location>
        <begin position="178"/>
        <end position="205"/>
    </location>
</feature>
<evidence type="ECO:0000256" key="6">
    <source>
        <dbReference type="SAM" id="Phobius"/>
    </source>
</evidence>
<comment type="subcellular location">
    <subcellularLocation>
        <location evidence="1">Membrane</location>
        <topology evidence="1">Multi-pass membrane protein</topology>
    </subcellularLocation>
    <subcellularLocation>
        <location evidence="5">Mitochondrion inner membrane</location>
        <topology evidence="5">Multi-pass membrane protein</topology>
    </subcellularLocation>
</comment>
<dbReference type="PRINTS" id="PR01165">
    <property type="entry name" value="CYCOXIDASEI"/>
</dbReference>
<dbReference type="AlphaFoldDB" id="A0A976SYC2"/>
<geneLocation type="mitochondrion" evidence="9"/>
<evidence type="ECO:0000256" key="4">
    <source>
        <dbReference type="ARBA" id="ARBA00023136"/>
    </source>
</evidence>
<evidence type="ECO:0000313" key="9">
    <source>
        <dbReference type="EMBL" id="UVD53411.1"/>
    </source>
</evidence>
<dbReference type="InterPro" id="IPR000883">
    <property type="entry name" value="Cyt_C_Oxase_1"/>
</dbReference>
<protein>
    <recommendedName>
        <fullName evidence="5">Cytochrome c oxidase subunit 1</fullName>
        <ecNumber evidence="5">7.1.1.9</ecNumber>
    </recommendedName>
</protein>
<evidence type="ECO:0000256" key="3">
    <source>
        <dbReference type="ARBA" id="ARBA00022989"/>
    </source>
</evidence>
<keyword evidence="2 5" id="KW-0812">Transmembrane</keyword>
<keyword evidence="5" id="KW-0186">Copper</keyword>
<dbReference type="EMBL" id="MZ344548">
    <property type="protein sequence ID" value="UVD53412.1"/>
    <property type="molecule type" value="Genomic_DNA"/>
</dbReference>
<dbReference type="GO" id="GO:0005743">
    <property type="term" value="C:mitochondrial inner membrane"/>
    <property type="evidence" value="ECO:0007669"/>
    <property type="project" value="UniProtKB-SubCell"/>
</dbReference>
<dbReference type="PANTHER" id="PTHR10422:SF18">
    <property type="entry name" value="CYTOCHROME C OXIDASE SUBUNIT 1"/>
    <property type="match status" value="1"/>
</dbReference>
<organism evidence="9">
    <name type="scientific">Ichthyophonus sp</name>
    <dbReference type="NCBI Taxonomy" id="2909526"/>
    <lineage>
        <taxon>Eukaryota</taxon>
        <taxon>Ichthyosporea</taxon>
        <taxon>Ichthyophonida</taxon>
        <taxon>Ichthyophonidae</taxon>
        <taxon>Ichthyophonus</taxon>
    </lineage>
</organism>
<comment type="similarity">
    <text evidence="5">Belongs to the heme-copper respiratory oxidase family.</text>
</comment>
<accession>A0A976SYC2</accession>
<keyword evidence="4 5" id="KW-0472">Membrane</keyword>
<feature type="transmembrane region" description="Helical" evidence="6">
    <location>
        <begin position="225"/>
        <end position="249"/>
    </location>
</feature>
<dbReference type="GO" id="GO:0020037">
    <property type="term" value="F:heme binding"/>
    <property type="evidence" value="ECO:0007669"/>
    <property type="project" value="InterPro"/>
</dbReference>
<evidence type="ECO:0000259" key="7">
    <source>
        <dbReference type="PROSITE" id="PS50855"/>
    </source>
</evidence>
<dbReference type="PROSITE" id="PS50855">
    <property type="entry name" value="COX1"/>
    <property type="match status" value="1"/>
</dbReference>
<evidence type="ECO:0000256" key="5">
    <source>
        <dbReference type="RuleBase" id="RU000369"/>
    </source>
</evidence>
<feature type="transmembrane region" description="Helical" evidence="6">
    <location>
        <begin position="142"/>
        <end position="166"/>
    </location>
</feature>
<feature type="transmembrane region" description="Helical" evidence="6">
    <location>
        <begin position="331"/>
        <end position="352"/>
    </location>
</feature>
<proteinExistence type="inferred from homology"/>
<feature type="transmembrane region" description="Helical" evidence="6">
    <location>
        <begin position="297"/>
        <end position="319"/>
    </location>
</feature>
<evidence type="ECO:0000313" key="8">
    <source>
        <dbReference type="EMBL" id="UVD53410.1"/>
    </source>
</evidence>
<dbReference type="InterPro" id="IPR023615">
    <property type="entry name" value="Cyt_c_Oxase_su1_BS"/>
</dbReference>
<dbReference type="GO" id="GO:0006123">
    <property type="term" value="P:mitochondrial electron transport, cytochrome c to oxygen"/>
    <property type="evidence" value="ECO:0007669"/>
    <property type="project" value="TreeGrafter"/>
</dbReference>
<keyword evidence="5" id="KW-0999">Mitochondrion inner membrane</keyword>
<dbReference type="Pfam" id="PF00115">
    <property type="entry name" value="COX1"/>
    <property type="match status" value="1"/>
</dbReference>
<keyword evidence="5" id="KW-0679">Respiratory chain</keyword>
<feature type="transmembrane region" description="Helical" evidence="6">
    <location>
        <begin position="56"/>
        <end position="76"/>
    </location>
</feature>
<feature type="transmembrane region" description="Helical" evidence="6">
    <location>
        <begin position="447"/>
        <end position="468"/>
    </location>
</feature>
<comment type="function">
    <text evidence="5">Component of the cytochrome c oxidase, the last enzyme in the mitochondrial electron transport chain which drives oxidative phosphorylation. The respiratory chain contains 3 multisubunit complexes succinate dehydrogenase (complex II, CII), ubiquinol-cytochrome c oxidoreductase (cytochrome b-c1 complex, complex III, CIII) and cytochrome c oxidase (complex IV, CIV), that cooperate to transfer electrons derived from NADH and succinate to molecular oxygen, creating an electrochemical gradient over the inner membrane that drives transmembrane transport and the ATP synthase. Cytochrome c oxidase is the component of the respiratory chain that catalyzes the reduction of oxygen to water. Electrons originating from reduced cytochrome c in the intermembrane space (IMS) are transferred via the dinuclear copper A center (CU(A)) of subunit 2 and heme A of subunit 1 to the active site in subunit 1, a binuclear center (BNC) formed by heme A3 and copper B (CU(B)). The BNC reduces molecular oxygen to 2 water molecules using 4 electrons from cytochrome c in the IMS and 4 protons from the mitochondrial matrix.</text>
</comment>
<keyword evidence="3 6" id="KW-1133">Transmembrane helix</keyword>
<sequence length="494" mass="54254">MLYKWLFSTNHKDIGVMYMISGLVGGAAGLQLSILIRLELSCIGHSVYSSYNSIFTIHAILMIFFFIMPVLVGGFGNWVTPLMIGAQDMAFPRLNNISLWFVYPAITLVFSSLLVGEGPGTGWTIYPPLSGIVHSSDMSVDLLIFSLHLAGLSSLLGAINLITTLSNLSILKWSDMPLFCLALFITSILLVLSLPVLAGAITMLILDRGFNTAFFDSTKGGDPVLFQHLFWFFGHPEVYILILPAFGILSHAIAASTDKPVFGYTGMAYAMASIGILGFIVWAHHMFTVGMDTDSRAYFTSATVIIAIPTSIKVFSWLASLYGGRCEMRPTILFSIGLIFLFTIGGLTGVTLSNGILNSTLHDTYYVVAHFHYVLSTGAMFGIIIGLYQWSPNILGSYAPIRLGNLHFLVTFIGVNVTFFVQHFLGISGMPRRIPDYPDTYVVLNNISSLGSIISLTGTLIFLNNLVLSLHYNSRTYNAITVQLFDSNCIRYYS</sequence>
<dbReference type="CDD" id="cd01663">
    <property type="entry name" value="Cyt_c_Oxidase_I"/>
    <property type="match status" value="1"/>
</dbReference>
<comment type="catalytic activity">
    <reaction evidence="5">
        <text>4 Fe(II)-[cytochrome c] + O2 + 8 H(+)(in) = 4 Fe(III)-[cytochrome c] + 2 H2O + 4 H(+)(out)</text>
        <dbReference type="Rhea" id="RHEA:11436"/>
        <dbReference type="Rhea" id="RHEA-COMP:10350"/>
        <dbReference type="Rhea" id="RHEA-COMP:14399"/>
        <dbReference type="ChEBI" id="CHEBI:15377"/>
        <dbReference type="ChEBI" id="CHEBI:15378"/>
        <dbReference type="ChEBI" id="CHEBI:15379"/>
        <dbReference type="ChEBI" id="CHEBI:29033"/>
        <dbReference type="ChEBI" id="CHEBI:29034"/>
        <dbReference type="EC" id="7.1.1.9"/>
    </reaction>
</comment>
<dbReference type="GO" id="GO:0046872">
    <property type="term" value="F:metal ion binding"/>
    <property type="evidence" value="ECO:0007669"/>
    <property type="project" value="UniProtKB-KW"/>
</dbReference>
<dbReference type="EMBL" id="MZ344546">
    <property type="protein sequence ID" value="UVD53410.1"/>
    <property type="molecule type" value="Genomic_DNA"/>
</dbReference>
<evidence type="ECO:0000313" key="10">
    <source>
        <dbReference type="EMBL" id="UVD53412.1"/>
    </source>
</evidence>
<feature type="transmembrane region" description="Helical" evidence="6">
    <location>
        <begin position="16"/>
        <end position="36"/>
    </location>
</feature>
<keyword evidence="5" id="KW-0249">Electron transport</keyword>
<evidence type="ECO:0000256" key="1">
    <source>
        <dbReference type="ARBA" id="ARBA00004141"/>
    </source>
</evidence>
<dbReference type="GO" id="GO:0045277">
    <property type="term" value="C:respiratory chain complex IV"/>
    <property type="evidence" value="ECO:0007669"/>
    <property type="project" value="InterPro"/>
</dbReference>
<dbReference type="GO" id="GO:0015990">
    <property type="term" value="P:electron transport coupled proton transport"/>
    <property type="evidence" value="ECO:0007669"/>
    <property type="project" value="TreeGrafter"/>
</dbReference>
<dbReference type="EMBL" id="MZ344547">
    <property type="protein sequence ID" value="UVD53411.1"/>
    <property type="molecule type" value="Genomic_DNA"/>
</dbReference>
<feature type="transmembrane region" description="Helical" evidence="6">
    <location>
        <begin position="364"/>
        <end position="388"/>
    </location>
</feature>
<dbReference type="EC" id="7.1.1.9" evidence="5"/>
<dbReference type="InterPro" id="IPR023616">
    <property type="entry name" value="Cyt_c_oxase-like_su1_dom"/>
</dbReference>
<keyword evidence="5" id="KW-0813">Transport</keyword>
<feature type="transmembrane region" description="Helical" evidence="6">
    <location>
        <begin position="261"/>
        <end position="285"/>
    </location>
</feature>
<keyword evidence="5" id="KW-0408">Iron</keyword>
<gene>
    <name evidence="9" type="primary">CO1</name>
</gene>
<dbReference type="PANTHER" id="PTHR10422">
    <property type="entry name" value="CYTOCHROME C OXIDASE SUBUNIT 1"/>
    <property type="match status" value="1"/>
</dbReference>
<name>A0A976SYC2_9EUKA</name>
<dbReference type="SUPFAM" id="SSF81442">
    <property type="entry name" value="Cytochrome c oxidase subunit I-like"/>
    <property type="match status" value="1"/>
</dbReference>
<dbReference type="Gene3D" id="1.20.210.10">
    <property type="entry name" value="Cytochrome c oxidase-like, subunit I domain"/>
    <property type="match status" value="1"/>
</dbReference>
<dbReference type="InterPro" id="IPR036927">
    <property type="entry name" value="Cyt_c_oxase-like_su1_sf"/>
</dbReference>
<feature type="domain" description="Cytochrome oxidase subunit I profile" evidence="7">
    <location>
        <begin position="1"/>
        <end position="494"/>
    </location>
</feature>
<reference evidence="9" key="1">
    <citation type="submission" date="2021-06" db="EMBL/GenBank/DDBJ databases">
        <title>Ichthyothanus milleri sp. nov. and I. alagux sp. nov. from the NE Pacific; Using molecular genetic data to remove cryptic parasites from a 'taxonomic wastebasket'.</title>
        <authorList>
            <person name="Gregg J.L."/>
            <person name="Jayasekera H.T."/>
            <person name="Hershberger P.K."/>
            <person name="Neat A.S."/>
            <person name="Ferguson J."/>
            <person name="Powers R.L."/>
        </authorList>
    </citation>
    <scope>NUCLEOTIDE SEQUENCE</scope>
    <source>
        <strain evidence="9">IA278</strain>
        <strain evidence="8">IA281</strain>
        <strain evidence="10">IA283</strain>
    </source>
</reference>
<feature type="transmembrane region" description="Helical" evidence="6">
    <location>
        <begin position="97"/>
        <end position="116"/>
    </location>
</feature>
<feature type="transmembrane region" description="Helical" evidence="6">
    <location>
        <begin position="408"/>
        <end position="427"/>
    </location>
</feature>
<keyword evidence="5" id="KW-0349">Heme</keyword>
<evidence type="ECO:0000256" key="2">
    <source>
        <dbReference type="ARBA" id="ARBA00022692"/>
    </source>
</evidence>
<keyword evidence="5" id="KW-0479">Metal-binding</keyword>
<dbReference type="GO" id="GO:0004129">
    <property type="term" value="F:cytochrome-c oxidase activity"/>
    <property type="evidence" value="ECO:0007669"/>
    <property type="project" value="UniProtKB-EC"/>
</dbReference>